<dbReference type="STRING" id="1513271.XM47_07550"/>
<comment type="caution">
    <text evidence="3">The sequence shown here is derived from an EMBL/GenBank/DDBJ whole genome shotgun (WGS) entry which is preliminary data.</text>
</comment>
<dbReference type="Pfam" id="PF00248">
    <property type="entry name" value="Aldo_ket_red"/>
    <property type="match status" value="1"/>
</dbReference>
<sequence>MTWGGQNSQQQAFEQLDYALSQGINFIDTAEMYSIPPKPETSGSTETIIGNWLSQDPSRRDKVILASKAVGPGINWIREGSPLTKETVKHALEQSLTRLKTDYLDLYQIHWPNRNSPHFGKHWPNRLNLSAVDSAEQTDMMLAILEALDESIKAGKIRACGLSNETPWGINQFLKLSEAHNLARIVSIQNEFNLLHLKDNPYVLETCINEGVSYLPWSPLAGGALTGKYVNGARPNNTRWSMVQRNGLFRDTLHTDKAIIAFKQVADKYKLNLGQMALAYIYQFEGVSSTIIGATSVEQLKQNIQAYSMTLEQEVIDSINQVIKSYPMPF</sequence>
<evidence type="ECO:0000259" key="2">
    <source>
        <dbReference type="Pfam" id="PF00248"/>
    </source>
</evidence>
<dbReference type="EMBL" id="LAZL01000010">
    <property type="protein sequence ID" value="KMT65554.1"/>
    <property type="molecule type" value="Genomic_DNA"/>
</dbReference>
<dbReference type="SUPFAM" id="SSF51430">
    <property type="entry name" value="NAD(P)-linked oxidoreductase"/>
    <property type="match status" value="1"/>
</dbReference>
<keyword evidence="4" id="KW-1185">Reference proteome</keyword>
<accession>A0A0J8GW93</accession>
<reference evidence="3 4" key="1">
    <citation type="submission" date="2015-04" db="EMBL/GenBank/DDBJ databases">
        <title>Draft Genome Sequence of the Novel Agar-Digesting Marine Bacterium Q1.</title>
        <authorList>
            <person name="Li Y."/>
            <person name="Li D."/>
            <person name="Chen G."/>
            <person name="Du Z."/>
        </authorList>
    </citation>
    <scope>NUCLEOTIDE SEQUENCE [LARGE SCALE GENOMIC DNA]</scope>
    <source>
        <strain evidence="3 4">Q1</strain>
    </source>
</reference>
<protein>
    <submittedName>
        <fullName evidence="3">Aldo/keto reductase</fullName>
    </submittedName>
</protein>
<dbReference type="PATRIC" id="fig|1513271.3.peg.1542"/>
<dbReference type="PANTHER" id="PTHR43364">
    <property type="entry name" value="NADH-SPECIFIC METHYLGLYOXAL REDUCTASE-RELATED"/>
    <property type="match status" value="1"/>
</dbReference>
<evidence type="ECO:0000256" key="1">
    <source>
        <dbReference type="ARBA" id="ARBA00023002"/>
    </source>
</evidence>
<organism evidence="3 4">
    <name type="scientific">Catenovulum maritimum</name>
    <dbReference type="NCBI Taxonomy" id="1513271"/>
    <lineage>
        <taxon>Bacteria</taxon>
        <taxon>Pseudomonadati</taxon>
        <taxon>Pseudomonadota</taxon>
        <taxon>Gammaproteobacteria</taxon>
        <taxon>Alteromonadales</taxon>
        <taxon>Alteromonadaceae</taxon>
        <taxon>Catenovulum</taxon>
    </lineage>
</organism>
<dbReference type="GO" id="GO:0016491">
    <property type="term" value="F:oxidoreductase activity"/>
    <property type="evidence" value="ECO:0007669"/>
    <property type="project" value="UniProtKB-KW"/>
</dbReference>
<dbReference type="Gene3D" id="3.20.20.100">
    <property type="entry name" value="NADP-dependent oxidoreductase domain"/>
    <property type="match status" value="1"/>
</dbReference>
<evidence type="ECO:0000313" key="3">
    <source>
        <dbReference type="EMBL" id="KMT65554.1"/>
    </source>
</evidence>
<dbReference type="InterPro" id="IPR050523">
    <property type="entry name" value="AKR_Detox_Biosynth"/>
</dbReference>
<dbReference type="InterPro" id="IPR023210">
    <property type="entry name" value="NADP_OxRdtase_dom"/>
</dbReference>
<dbReference type="InterPro" id="IPR036812">
    <property type="entry name" value="NAD(P)_OxRdtase_dom_sf"/>
</dbReference>
<gene>
    <name evidence="3" type="ORF">XM47_07550</name>
</gene>
<feature type="domain" description="NADP-dependent oxidoreductase" evidence="2">
    <location>
        <begin position="2"/>
        <end position="323"/>
    </location>
</feature>
<keyword evidence="1" id="KW-0560">Oxidoreductase</keyword>
<dbReference type="CDD" id="cd19094">
    <property type="entry name" value="AKR_Tas-like"/>
    <property type="match status" value="1"/>
</dbReference>
<dbReference type="PANTHER" id="PTHR43364:SF4">
    <property type="entry name" value="NAD(P)-LINKED OXIDOREDUCTASE SUPERFAMILY PROTEIN"/>
    <property type="match status" value="1"/>
</dbReference>
<name>A0A0J8GW93_9ALTE</name>
<evidence type="ECO:0000313" key="4">
    <source>
        <dbReference type="Proteomes" id="UP000037600"/>
    </source>
</evidence>
<proteinExistence type="predicted"/>
<dbReference type="AlphaFoldDB" id="A0A0J8GW93"/>
<dbReference type="Proteomes" id="UP000037600">
    <property type="component" value="Unassembled WGS sequence"/>
</dbReference>